<evidence type="ECO:0000256" key="2">
    <source>
        <dbReference type="RuleBase" id="RU003876"/>
    </source>
</evidence>
<gene>
    <name evidence="4" type="ORF">M413DRAFT_440061</name>
</gene>
<feature type="region of interest" description="Disordered" evidence="3">
    <location>
        <begin position="1"/>
        <end position="31"/>
    </location>
</feature>
<feature type="region of interest" description="Disordered" evidence="3">
    <location>
        <begin position="256"/>
        <end position="286"/>
    </location>
</feature>
<dbReference type="Gene3D" id="3.30.1120.90">
    <property type="entry name" value="Nucleosome assembly protein"/>
    <property type="match status" value="1"/>
</dbReference>
<name>A0A0C2Z558_HEBCY</name>
<protein>
    <recommendedName>
        <fullName evidence="6">Nucleosome assembly protein</fullName>
    </recommendedName>
</protein>
<dbReference type="GO" id="GO:0006334">
    <property type="term" value="P:nucleosome assembly"/>
    <property type="evidence" value="ECO:0007669"/>
    <property type="project" value="InterPro"/>
</dbReference>
<sequence>MAKGTKRGSPGAEDEKSPITSSVVGEEESKKLEEIQRDLARVELVLERQAQAALKPVYERRRQVLKSIPGFWPNTLIRHSLFAYHAQHNADQSALNFLEDLWVEKDPNEHRCFTIEFHFKENQFFHDSVLKKEYKYVPPPAAKTDTADENGITESMLDFHWDRDVDISANKINWKEPEKALTKVYPRELGEDEDEIADPGSFFNFFEHSADPSEVCSVVLKLAGPILMLRQQIGVVIANEIFPEAIEYFLGNVNEEDITDSEEEDDEDDDAAEIDLEKPRSKKARV</sequence>
<feature type="compositionally biased region" description="Acidic residues" evidence="3">
    <location>
        <begin position="256"/>
        <end position="274"/>
    </location>
</feature>
<comment type="similarity">
    <text evidence="1 2">Belongs to the nucleosome assembly protein (NAP) family.</text>
</comment>
<dbReference type="EMBL" id="KN831769">
    <property type="protein sequence ID" value="KIM48337.1"/>
    <property type="molecule type" value="Genomic_DNA"/>
</dbReference>
<evidence type="ECO:0000256" key="3">
    <source>
        <dbReference type="SAM" id="MobiDB-lite"/>
    </source>
</evidence>
<evidence type="ECO:0000256" key="1">
    <source>
        <dbReference type="ARBA" id="ARBA00009947"/>
    </source>
</evidence>
<keyword evidence="5" id="KW-1185">Reference proteome</keyword>
<organism evidence="4 5">
    <name type="scientific">Hebeloma cylindrosporum</name>
    <dbReference type="NCBI Taxonomy" id="76867"/>
    <lineage>
        <taxon>Eukaryota</taxon>
        <taxon>Fungi</taxon>
        <taxon>Dikarya</taxon>
        <taxon>Basidiomycota</taxon>
        <taxon>Agaricomycotina</taxon>
        <taxon>Agaricomycetes</taxon>
        <taxon>Agaricomycetidae</taxon>
        <taxon>Agaricales</taxon>
        <taxon>Agaricineae</taxon>
        <taxon>Hymenogastraceae</taxon>
        <taxon>Hebeloma</taxon>
    </lineage>
</organism>
<reference evidence="5" key="2">
    <citation type="submission" date="2015-01" db="EMBL/GenBank/DDBJ databases">
        <title>Evolutionary Origins and Diversification of the Mycorrhizal Mutualists.</title>
        <authorList>
            <consortium name="DOE Joint Genome Institute"/>
            <consortium name="Mycorrhizal Genomics Consortium"/>
            <person name="Kohler A."/>
            <person name="Kuo A."/>
            <person name="Nagy L.G."/>
            <person name="Floudas D."/>
            <person name="Copeland A."/>
            <person name="Barry K.W."/>
            <person name="Cichocki N."/>
            <person name="Veneault-Fourrey C."/>
            <person name="LaButti K."/>
            <person name="Lindquist E.A."/>
            <person name="Lipzen A."/>
            <person name="Lundell T."/>
            <person name="Morin E."/>
            <person name="Murat C."/>
            <person name="Riley R."/>
            <person name="Ohm R."/>
            <person name="Sun H."/>
            <person name="Tunlid A."/>
            <person name="Henrissat B."/>
            <person name="Grigoriev I.V."/>
            <person name="Hibbett D.S."/>
            <person name="Martin F."/>
        </authorList>
    </citation>
    <scope>NUCLEOTIDE SEQUENCE [LARGE SCALE GENOMIC DNA]</scope>
    <source>
        <strain evidence="5">h7</strain>
    </source>
</reference>
<dbReference type="SUPFAM" id="SSF143113">
    <property type="entry name" value="NAP-like"/>
    <property type="match status" value="1"/>
</dbReference>
<dbReference type="AlphaFoldDB" id="A0A0C2Z558"/>
<dbReference type="HOGENOM" id="CLU_079108_0_0_1"/>
<evidence type="ECO:0000313" key="5">
    <source>
        <dbReference type="Proteomes" id="UP000053424"/>
    </source>
</evidence>
<dbReference type="InterPro" id="IPR037231">
    <property type="entry name" value="NAP-like_sf"/>
</dbReference>
<evidence type="ECO:0008006" key="6">
    <source>
        <dbReference type="Google" id="ProtNLM"/>
    </source>
</evidence>
<dbReference type="Proteomes" id="UP000053424">
    <property type="component" value="Unassembled WGS sequence"/>
</dbReference>
<reference evidence="4 5" key="1">
    <citation type="submission" date="2014-04" db="EMBL/GenBank/DDBJ databases">
        <authorList>
            <consortium name="DOE Joint Genome Institute"/>
            <person name="Kuo A."/>
            <person name="Gay G."/>
            <person name="Dore J."/>
            <person name="Kohler A."/>
            <person name="Nagy L.G."/>
            <person name="Floudas D."/>
            <person name="Copeland A."/>
            <person name="Barry K.W."/>
            <person name="Cichocki N."/>
            <person name="Veneault-Fourrey C."/>
            <person name="LaButti K."/>
            <person name="Lindquist E.A."/>
            <person name="Lipzen A."/>
            <person name="Lundell T."/>
            <person name="Morin E."/>
            <person name="Murat C."/>
            <person name="Sun H."/>
            <person name="Tunlid A."/>
            <person name="Henrissat B."/>
            <person name="Grigoriev I.V."/>
            <person name="Hibbett D.S."/>
            <person name="Martin F."/>
            <person name="Nordberg H.P."/>
            <person name="Cantor M.N."/>
            <person name="Hua S.X."/>
        </authorList>
    </citation>
    <scope>NUCLEOTIDE SEQUENCE [LARGE SCALE GENOMIC DNA]</scope>
    <source>
        <strain evidence="5">h7</strain>
    </source>
</reference>
<dbReference type="GO" id="GO:0005634">
    <property type="term" value="C:nucleus"/>
    <property type="evidence" value="ECO:0007669"/>
    <property type="project" value="InterPro"/>
</dbReference>
<proteinExistence type="inferred from homology"/>
<dbReference type="InterPro" id="IPR002164">
    <property type="entry name" value="NAP_family"/>
</dbReference>
<accession>A0A0C2Z558</accession>
<dbReference type="PANTHER" id="PTHR11875">
    <property type="entry name" value="TESTIS-SPECIFIC Y-ENCODED PROTEIN"/>
    <property type="match status" value="1"/>
</dbReference>
<dbReference type="Pfam" id="PF00956">
    <property type="entry name" value="NAP"/>
    <property type="match status" value="1"/>
</dbReference>
<dbReference type="STRING" id="686832.A0A0C2Z558"/>
<evidence type="ECO:0000313" key="4">
    <source>
        <dbReference type="EMBL" id="KIM48337.1"/>
    </source>
</evidence>
<dbReference type="OrthoDB" id="19419at2759"/>